<comment type="similarity">
    <text evidence="2">Belongs to the CorA metal ion transporter (MIT) (TC 1.A.35) family.</text>
</comment>
<dbReference type="Proteomes" id="UP000307201">
    <property type="component" value="Unassembled WGS sequence"/>
</dbReference>
<dbReference type="InterPro" id="IPR047199">
    <property type="entry name" value="CorA-like"/>
</dbReference>
<keyword evidence="5 7" id="KW-0472">Membrane</keyword>
<dbReference type="AlphaFoldDB" id="A0A5R9C7C8"/>
<dbReference type="GO" id="GO:0046873">
    <property type="term" value="F:metal ion transmembrane transporter activity"/>
    <property type="evidence" value="ECO:0007669"/>
    <property type="project" value="InterPro"/>
</dbReference>
<evidence type="ECO:0000313" key="8">
    <source>
        <dbReference type="EMBL" id="TLQ09020.1"/>
    </source>
</evidence>
<evidence type="ECO:0000256" key="4">
    <source>
        <dbReference type="ARBA" id="ARBA00022989"/>
    </source>
</evidence>
<reference evidence="8 9" key="1">
    <citation type="submission" date="2019-05" db="EMBL/GenBank/DDBJ databases">
        <title>The metagenome of a microbial culture collection derived from dairy environment covers the genomic content of the human microbiome.</title>
        <authorList>
            <person name="Roder T."/>
            <person name="Wuthrich D."/>
            <person name="Sattari Z."/>
            <person name="Von Ah U."/>
            <person name="Bar C."/>
            <person name="Ronchi F."/>
            <person name="Macpherson A.J."/>
            <person name="Ganal-Vonarburg S.C."/>
            <person name="Bruggmann R."/>
            <person name="Vergeres G."/>
        </authorList>
    </citation>
    <scope>NUCLEOTIDE SEQUENCE [LARGE SCALE GENOMIC DNA]</scope>
    <source>
        <strain evidence="8 9">FAM 24235</strain>
    </source>
</reference>
<accession>A0A5R9C7C8</accession>
<dbReference type="GO" id="GO:0016020">
    <property type="term" value="C:membrane"/>
    <property type="evidence" value="ECO:0007669"/>
    <property type="project" value="UniProtKB-SubCell"/>
</dbReference>
<evidence type="ECO:0000313" key="9">
    <source>
        <dbReference type="Proteomes" id="UP000307201"/>
    </source>
</evidence>
<dbReference type="OrthoDB" id="9803416at2"/>
<dbReference type="PANTHER" id="PTHR47891">
    <property type="entry name" value="TRANSPORTER-RELATED"/>
    <property type="match status" value="1"/>
</dbReference>
<comment type="caution">
    <text evidence="8">The sequence shown here is derived from an EMBL/GenBank/DDBJ whole genome shotgun (WGS) entry which is preliminary data.</text>
</comment>
<evidence type="ECO:0008006" key="10">
    <source>
        <dbReference type="Google" id="ProtNLM"/>
    </source>
</evidence>
<dbReference type="InterPro" id="IPR045863">
    <property type="entry name" value="CorA_TM1_TM2"/>
</dbReference>
<evidence type="ECO:0000256" key="5">
    <source>
        <dbReference type="ARBA" id="ARBA00023136"/>
    </source>
</evidence>
<dbReference type="PANTHER" id="PTHR47891:SF1">
    <property type="entry name" value="CORA-MAGNESIUM AND COBALT TRANSPORTER"/>
    <property type="match status" value="1"/>
</dbReference>
<dbReference type="InterPro" id="IPR002523">
    <property type="entry name" value="MgTranspt_CorA/ZnTranspt_ZntB"/>
</dbReference>
<gene>
    <name evidence="8" type="ORF">FEZ48_02400</name>
</gene>
<feature type="coiled-coil region" evidence="6">
    <location>
        <begin position="145"/>
        <end position="198"/>
    </location>
</feature>
<organism evidence="8 9">
    <name type="scientific">Marinilactibacillus psychrotolerans</name>
    <dbReference type="NCBI Taxonomy" id="191770"/>
    <lineage>
        <taxon>Bacteria</taxon>
        <taxon>Bacillati</taxon>
        <taxon>Bacillota</taxon>
        <taxon>Bacilli</taxon>
        <taxon>Lactobacillales</taxon>
        <taxon>Carnobacteriaceae</taxon>
        <taxon>Marinilactibacillus</taxon>
    </lineage>
</organism>
<name>A0A5R9C7C8_9LACT</name>
<dbReference type="Pfam" id="PF01544">
    <property type="entry name" value="CorA"/>
    <property type="match status" value="1"/>
</dbReference>
<evidence type="ECO:0000256" key="6">
    <source>
        <dbReference type="SAM" id="Coils"/>
    </source>
</evidence>
<protein>
    <recommendedName>
        <fullName evidence="10">Magnesium transporter CorA family protein</fullName>
    </recommendedName>
</protein>
<dbReference type="SUPFAM" id="SSF144083">
    <property type="entry name" value="Magnesium transport protein CorA, transmembrane region"/>
    <property type="match status" value="1"/>
</dbReference>
<keyword evidence="3 7" id="KW-0812">Transmembrane</keyword>
<dbReference type="InterPro" id="IPR045861">
    <property type="entry name" value="CorA_cytoplasmic_dom"/>
</dbReference>
<keyword evidence="4 7" id="KW-1133">Transmembrane helix</keyword>
<sequence length="317" mass="36448">MKGAKMMITYYNFQNNQLNNSLEDLAKWIAVNNPTSHEVEKLGKYYDIPLDMFVTQYFPENMTEIEHFNSETLGNCAFLVLINYKTSKPHSIEKGLYPITFIYNKEKMISITDKRDVSIMPSIKKDLSEAVQPSQLIVRCILNMYQIYTVEINRLKRAIDEISERARSTTKREVLTDLADVERDMVFLEQTLVDQKATIEKLLASELFQSMTTEERHVREIKRKIKKTDKLISLNRDLIDTTGGLISDMLDSKLNGIMEYLDSAQLVIAIPTLIFSLWGINTGGLIGKDTPLGSLSVVIFAILLGWTTYLYLKKKEY</sequence>
<feature type="transmembrane region" description="Helical" evidence="7">
    <location>
        <begin position="260"/>
        <end position="280"/>
    </location>
</feature>
<feature type="transmembrane region" description="Helical" evidence="7">
    <location>
        <begin position="292"/>
        <end position="312"/>
    </location>
</feature>
<evidence type="ECO:0000256" key="7">
    <source>
        <dbReference type="SAM" id="Phobius"/>
    </source>
</evidence>
<evidence type="ECO:0000256" key="2">
    <source>
        <dbReference type="ARBA" id="ARBA00009765"/>
    </source>
</evidence>
<keyword evidence="6" id="KW-0175">Coiled coil</keyword>
<proteinExistence type="inferred from homology"/>
<dbReference type="SUPFAM" id="SSF143865">
    <property type="entry name" value="CorA soluble domain-like"/>
    <property type="match status" value="1"/>
</dbReference>
<evidence type="ECO:0000256" key="1">
    <source>
        <dbReference type="ARBA" id="ARBA00004141"/>
    </source>
</evidence>
<dbReference type="Gene3D" id="1.20.58.340">
    <property type="entry name" value="Magnesium transport protein CorA, transmembrane region"/>
    <property type="match status" value="2"/>
</dbReference>
<evidence type="ECO:0000256" key="3">
    <source>
        <dbReference type="ARBA" id="ARBA00022692"/>
    </source>
</evidence>
<dbReference type="STRING" id="191770.SAMN04488013_11439"/>
<dbReference type="EMBL" id="VBTE01000004">
    <property type="protein sequence ID" value="TLQ09020.1"/>
    <property type="molecule type" value="Genomic_DNA"/>
</dbReference>
<comment type="subcellular location">
    <subcellularLocation>
        <location evidence="1">Membrane</location>
        <topology evidence="1">Multi-pass membrane protein</topology>
    </subcellularLocation>
</comment>